<sequence length="47" mass="5502">MSNITLMTFPNTIQYLHFYQIAYSLGTFWACDNFMIIVMSLYILSAL</sequence>
<accession>A0A0E9PSD5</accession>
<proteinExistence type="predicted"/>
<reference evidence="2" key="2">
    <citation type="journal article" date="2015" name="Fish Shellfish Immunol.">
        <title>Early steps in the European eel (Anguilla anguilla)-Vibrio vulnificus interaction in the gills: Role of the RtxA13 toxin.</title>
        <authorList>
            <person name="Callol A."/>
            <person name="Pajuelo D."/>
            <person name="Ebbesson L."/>
            <person name="Teles M."/>
            <person name="MacKenzie S."/>
            <person name="Amaro C."/>
        </authorList>
    </citation>
    <scope>NUCLEOTIDE SEQUENCE</scope>
</reference>
<reference evidence="2" key="1">
    <citation type="submission" date="2014-11" db="EMBL/GenBank/DDBJ databases">
        <authorList>
            <person name="Amaro Gonzalez C."/>
        </authorList>
    </citation>
    <scope>NUCLEOTIDE SEQUENCE</scope>
</reference>
<feature type="transmembrane region" description="Helical" evidence="1">
    <location>
        <begin position="20"/>
        <end position="44"/>
    </location>
</feature>
<dbReference type="EMBL" id="GBXM01101036">
    <property type="protein sequence ID" value="JAH07541.1"/>
    <property type="molecule type" value="Transcribed_RNA"/>
</dbReference>
<protein>
    <submittedName>
        <fullName evidence="2">Uncharacterized protein</fullName>
    </submittedName>
</protein>
<organism evidence="2">
    <name type="scientific">Anguilla anguilla</name>
    <name type="common">European freshwater eel</name>
    <name type="synonym">Muraena anguilla</name>
    <dbReference type="NCBI Taxonomy" id="7936"/>
    <lineage>
        <taxon>Eukaryota</taxon>
        <taxon>Metazoa</taxon>
        <taxon>Chordata</taxon>
        <taxon>Craniata</taxon>
        <taxon>Vertebrata</taxon>
        <taxon>Euteleostomi</taxon>
        <taxon>Actinopterygii</taxon>
        <taxon>Neopterygii</taxon>
        <taxon>Teleostei</taxon>
        <taxon>Anguilliformes</taxon>
        <taxon>Anguillidae</taxon>
        <taxon>Anguilla</taxon>
    </lineage>
</organism>
<name>A0A0E9PSD5_ANGAN</name>
<keyword evidence="1" id="KW-1133">Transmembrane helix</keyword>
<keyword evidence="1" id="KW-0472">Membrane</keyword>
<dbReference type="AlphaFoldDB" id="A0A0E9PSD5"/>
<evidence type="ECO:0000256" key="1">
    <source>
        <dbReference type="SAM" id="Phobius"/>
    </source>
</evidence>
<evidence type="ECO:0000313" key="2">
    <source>
        <dbReference type="EMBL" id="JAH07541.1"/>
    </source>
</evidence>
<keyword evidence="1" id="KW-0812">Transmembrane</keyword>